<name>A0A9N7UNL5_PLEPL</name>
<evidence type="ECO:0000313" key="3">
    <source>
        <dbReference type="Proteomes" id="UP001153269"/>
    </source>
</evidence>
<sequence>MQQINPMQPLVSLPTLPSVSTAQHINSWAAGQTKSIERKPQSSWSMEDHLNWAPGPPDPTAFKLNGEKGPQFPRGSPEEERGGVQLSAGFSHRTPFSGSKGADQREGGQRSHQPTLQPAFL</sequence>
<proteinExistence type="predicted"/>
<reference evidence="2" key="1">
    <citation type="submission" date="2020-03" db="EMBL/GenBank/DDBJ databases">
        <authorList>
            <person name="Weist P."/>
        </authorList>
    </citation>
    <scope>NUCLEOTIDE SEQUENCE</scope>
</reference>
<organism evidence="2 3">
    <name type="scientific">Pleuronectes platessa</name>
    <name type="common">European plaice</name>
    <dbReference type="NCBI Taxonomy" id="8262"/>
    <lineage>
        <taxon>Eukaryota</taxon>
        <taxon>Metazoa</taxon>
        <taxon>Chordata</taxon>
        <taxon>Craniata</taxon>
        <taxon>Vertebrata</taxon>
        <taxon>Euteleostomi</taxon>
        <taxon>Actinopterygii</taxon>
        <taxon>Neopterygii</taxon>
        <taxon>Teleostei</taxon>
        <taxon>Neoteleostei</taxon>
        <taxon>Acanthomorphata</taxon>
        <taxon>Carangaria</taxon>
        <taxon>Pleuronectiformes</taxon>
        <taxon>Pleuronectoidei</taxon>
        <taxon>Pleuronectidae</taxon>
        <taxon>Pleuronectes</taxon>
    </lineage>
</organism>
<dbReference type="Proteomes" id="UP001153269">
    <property type="component" value="Unassembled WGS sequence"/>
</dbReference>
<feature type="region of interest" description="Disordered" evidence="1">
    <location>
        <begin position="27"/>
        <end position="121"/>
    </location>
</feature>
<dbReference type="EMBL" id="CADEAL010001813">
    <property type="protein sequence ID" value="CAB1435796.1"/>
    <property type="molecule type" value="Genomic_DNA"/>
</dbReference>
<evidence type="ECO:0000256" key="1">
    <source>
        <dbReference type="SAM" id="MobiDB-lite"/>
    </source>
</evidence>
<gene>
    <name evidence="2" type="ORF">PLEPLA_LOCUS23841</name>
</gene>
<protein>
    <submittedName>
        <fullName evidence="2">Uncharacterized protein</fullName>
    </submittedName>
</protein>
<feature type="compositionally biased region" description="Polar residues" evidence="1">
    <location>
        <begin position="110"/>
        <end position="121"/>
    </location>
</feature>
<evidence type="ECO:0000313" key="2">
    <source>
        <dbReference type="EMBL" id="CAB1435796.1"/>
    </source>
</evidence>
<accession>A0A9N7UNL5</accession>
<feature type="compositionally biased region" description="Basic and acidic residues" evidence="1">
    <location>
        <begin position="35"/>
        <end position="50"/>
    </location>
</feature>
<keyword evidence="3" id="KW-1185">Reference proteome</keyword>
<comment type="caution">
    <text evidence="2">The sequence shown here is derived from an EMBL/GenBank/DDBJ whole genome shotgun (WGS) entry which is preliminary data.</text>
</comment>
<dbReference type="AlphaFoldDB" id="A0A9N7UNL5"/>